<dbReference type="AlphaFoldDB" id="A0A399EJU6"/>
<dbReference type="Gene3D" id="1.10.10.620">
    <property type="entry name" value="ribosome modulation factor like domain"/>
    <property type="match status" value="1"/>
</dbReference>
<keyword evidence="4" id="KW-1185">Reference proteome</keyword>
<gene>
    <name evidence="3" type="ORF">Mterra_02311</name>
</gene>
<comment type="caution">
    <text evidence="3">The sequence shown here is derived from an EMBL/GenBank/DDBJ whole genome shotgun (WGS) entry which is preliminary data.</text>
</comment>
<evidence type="ECO:0000313" key="4">
    <source>
        <dbReference type="Proteomes" id="UP000265715"/>
    </source>
</evidence>
<dbReference type="GO" id="GO:0006417">
    <property type="term" value="P:regulation of translation"/>
    <property type="evidence" value="ECO:0007669"/>
    <property type="project" value="UniProtKB-KW"/>
</dbReference>
<evidence type="ECO:0000256" key="1">
    <source>
        <dbReference type="ARBA" id="ARBA00022490"/>
    </source>
</evidence>
<name>A0A399EJU6_9DEIN</name>
<dbReference type="InterPro" id="IPR023200">
    <property type="entry name" value="RMF_sf"/>
</dbReference>
<dbReference type="RefSeq" id="WP_119315360.1">
    <property type="nucleotide sequence ID" value="NZ_QXDL01000094.1"/>
</dbReference>
<evidence type="ECO:0000313" key="3">
    <source>
        <dbReference type="EMBL" id="RIH83359.1"/>
    </source>
</evidence>
<keyword evidence="1" id="KW-0963">Cytoplasm</keyword>
<accession>A0A399EJU6</accession>
<reference evidence="3 4" key="1">
    <citation type="submission" date="2018-08" db="EMBL/GenBank/DDBJ databases">
        <title>Meiothermus terrae DSM 26712 genome sequencing project.</title>
        <authorList>
            <person name="Da Costa M.S."/>
            <person name="Albuquerque L."/>
            <person name="Raposo P."/>
            <person name="Froufe H.J.C."/>
            <person name="Barroso C.S."/>
            <person name="Egas C."/>
        </authorList>
    </citation>
    <scope>NUCLEOTIDE SEQUENCE [LARGE SCALE GENOMIC DNA]</scope>
    <source>
        <strain evidence="3 4">DSM 26712</strain>
    </source>
</reference>
<keyword evidence="2" id="KW-0810">Translation regulation</keyword>
<protein>
    <submittedName>
        <fullName evidence="3">Uncharacterized protein</fullName>
    </submittedName>
</protein>
<dbReference type="Proteomes" id="UP000265715">
    <property type="component" value="Unassembled WGS sequence"/>
</dbReference>
<sequence length="146" mass="16441">MFQLRSFETRPRGYRLIAHVVGSPVTVERSREALLRALGPRVAIDGVEYLLLDVEFALEGPEISVQTGEYIRLLVELAPHPNLPTAAEEGEHLRAVLVHTAFEEGYWASKMGEPLEANPYPEGEAREEWERGHRQATAIYYRTLGG</sequence>
<dbReference type="OrthoDB" id="8002157at2"/>
<dbReference type="Pfam" id="PF04957">
    <property type="entry name" value="RMF"/>
    <property type="match status" value="1"/>
</dbReference>
<proteinExistence type="predicted"/>
<organism evidence="3 4">
    <name type="scientific">Calidithermus terrae</name>
    <dbReference type="NCBI Taxonomy" id="1408545"/>
    <lineage>
        <taxon>Bacteria</taxon>
        <taxon>Thermotogati</taxon>
        <taxon>Deinococcota</taxon>
        <taxon>Deinococci</taxon>
        <taxon>Thermales</taxon>
        <taxon>Thermaceae</taxon>
        <taxon>Calidithermus</taxon>
    </lineage>
</organism>
<dbReference type="EMBL" id="QXDL01000094">
    <property type="protein sequence ID" value="RIH83359.1"/>
    <property type="molecule type" value="Genomic_DNA"/>
</dbReference>
<dbReference type="InterPro" id="IPR007040">
    <property type="entry name" value="Ribosome_modulation_factor"/>
</dbReference>
<evidence type="ECO:0000256" key="2">
    <source>
        <dbReference type="ARBA" id="ARBA00022845"/>
    </source>
</evidence>